<feature type="domain" description="Spore germination GerAC-like C-terminal" evidence="8">
    <location>
        <begin position="227"/>
        <end position="391"/>
    </location>
</feature>
<keyword evidence="11" id="KW-1185">Reference proteome</keyword>
<proteinExistence type="inferred from homology"/>
<evidence type="ECO:0000256" key="1">
    <source>
        <dbReference type="ARBA" id="ARBA00004635"/>
    </source>
</evidence>
<dbReference type="PANTHER" id="PTHR35789:SF1">
    <property type="entry name" value="SPORE GERMINATION PROTEIN B3"/>
    <property type="match status" value="1"/>
</dbReference>
<feature type="domain" description="Spore germination protein N-terminal" evidence="9">
    <location>
        <begin position="26"/>
        <end position="201"/>
    </location>
</feature>
<protein>
    <submittedName>
        <fullName evidence="10">Spore germination protein KC</fullName>
    </submittedName>
</protein>
<evidence type="ECO:0000259" key="9">
    <source>
        <dbReference type="Pfam" id="PF25198"/>
    </source>
</evidence>
<comment type="caution">
    <text evidence="10">The sequence shown here is derived from an EMBL/GenBank/DDBJ whole genome shotgun (WGS) entry which is preliminary data.</text>
</comment>
<evidence type="ECO:0000256" key="4">
    <source>
        <dbReference type="ARBA" id="ARBA00022729"/>
    </source>
</evidence>
<accession>A0A368VLV4</accession>
<reference evidence="10 11" key="1">
    <citation type="submission" date="2018-07" db="EMBL/GenBank/DDBJ databases">
        <title>Genomic Encyclopedia of Type Strains, Phase III (KMG-III): the genomes of soil and plant-associated and newly described type strains.</title>
        <authorList>
            <person name="Whitman W."/>
        </authorList>
    </citation>
    <scope>NUCLEOTIDE SEQUENCE [LARGE SCALE GENOMIC DNA]</scope>
    <source>
        <strain evidence="10 11">CECT 7506</strain>
    </source>
</reference>
<evidence type="ECO:0000256" key="2">
    <source>
        <dbReference type="ARBA" id="ARBA00007886"/>
    </source>
</evidence>
<dbReference type="Gene3D" id="6.20.190.10">
    <property type="entry name" value="Nutrient germinant receptor protein C, domain 1"/>
    <property type="match status" value="1"/>
</dbReference>
<evidence type="ECO:0000256" key="5">
    <source>
        <dbReference type="ARBA" id="ARBA00023136"/>
    </source>
</evidence>
<dbReference type="Proteomes" id="UP000252415">
    <property type="component" value="Unassembled WGS sequence"/>
</dbReference>
<keyword evidence="7" id="KW-0449">Lipoprotein</keyword>
<evidence type="ECO:0000256" key="3">
    <source>
        <dbReference type="ARBA" id="ARBA00022544"/>
    </source>
</evidence>
<evidence type="ECO:0000313" key="10">
    <source>
        <dbReference type="EMBL" id="RCW42518.1"/>
    </source>
</evidence>
<dbReference type="AlphaFoldDB" id="A0A368VLV4"/>
<evidence type="ECO:0000259" key="8">
    <source>
        <dbReference type="Pfam" id="PF05504"/>
    </source>
</evidence>
<dbReference type="Pfam" id="PF05504">
    <property type="entry name" value="Spore_GerAC"/>
    <property type="match status" value="1"/>
</dbReference>
<name>A0A368VLV4_9BACL</name>
<dbReference type="PANTHER" id="PTHR35789">
    <property type="entry name" value="SPORE GERMINATION PROTEIN B3"/>
    <property type="match status" value="1"/>
</dbReference>
<comment type="similarity">
    <text evidence="2">Belongs to the GerABKC lipoprotein family.</text>
</comment>
<organism evidence="10 11">
    <name type="scientific">Paenibacillus prosopidis</name>
    <dbReference type="NCBI Taxonomy" id="630520"/>
    <lineage>
        <taxon>Bacteria</taxon>
        <taxon>Bacillati</taxon>
        <taxon>Bacillota</taxon>
        <taxon>Bacilli</taxon>
        <taxon>Bacillales</taxon>
        <taxon>Paenibacillaceae</taxon>
        <taxon>Paenibacillus</taxon>
    </lineage>
</organism>
<dbReference type="RefSeq" id="WP_114382703.1">
    <property type="nucleotide sequence ID" value="NZ_QPJD01000016.1"/>
</dbReference>
<keyword evidence="3" id="KW-0309">Germination</keyword>
<comment type="subcellular location">
    <subcellularLocation>
        <location evidence="1">Membrane</location>
        <topology evidence="1">Lipid-anchor</topology>
    </subcellularLocation>
</comment>
<gene>
    <name evidence="10" type="ORF">DFP97_11680</name>
</gene>
<dbReference type="InterPro" id="IPR008844">
    <property type="entry name" value="Spore_GerAC-like"/>
</dbReference>
<sequence length="408" mass="45152">MKAKRVMLYLLILGIMISLTGCWNGRELTKLAFVLAMGIDRSPKTNEYKVSFQVVIPGSVATGITGGGGTTTPVVIYTGKGNTLFSAIRNASKRVSRQLFFAHLQLVVIGEELAKQGIQDLFDFFERSKEPRLTTLVLVARGSEAKPIISTLTSLEKIPANSVSGKIKMSSTLLSENFGIEIYDVLRGLVNEGEPIINGVKLTGDPDKGMEKSNVEKTRSAAEVIIQGMAIFKNGKLKGWLDNGEARGTTWILNKMKSTIVELDCKKKKNSIGVEIIRSSTELHVEVKNGEPLFHIHIKEEGNLSEVQCPIDLSNVTVIGDLEKDWEIKTKSEVMSAVKAAQKEKSDFLGFGDAVKRADPKLWEKIKTDWSGIFATSKVDVKVDAYIRRAGMRLKPYMSEQKQKEKRQ</sequence>
<dbReference type="NCBIfam" id="TIGR02887">
    <property type="entry name" value="spore_ger_x_C"/>
    <property type="match status" value="1"/>
</dbReference>
<dbReference type="InterPro" id="IPR046953">
    <property type="entry name" value="Spore_GerAC-like_C"/>
</dbReference>
<evidence type="ECO:0000313" key="11">
    <source>
        <dbReference type="Proteomes" id="UP000252415"/>
    </source>
</evidence>
<dbReference type="InterPro" id="IPR057336">
    <property type="entry name" value="GerAC_N"/>
</dbReference>
<keyword evidence="4" id="KW-0732">Signal</keyword>
<dbReference type="GO" id="GO:0016020">
    <property type="term" value="C:membrane"/>
    <property type="evidence" value="ECO:0007669"/>
    <property type="project" value="UniProtKB-SubCell"/>
</dbReference>
<dbReference type="OrthoDB" id="9816067at2"/>
<dbReference type="PROSITE" id="PS51257">
    <property type="entry name" value="PROKAR_LIPOPROTEIN"/>
    <property type="match status" value="1"/>
</dbReference>
<dbReference type="Pfam" id="PF25198">
    <property type="entry name" value="Spore_GerAC_N"/>
    <property type="match status" value="1"/>
</dbReference>
<dbReference type="GO" id="GO:0009847">
    <property type="term" value="P:spore germination"/>
    <property type="evidence" value="ECO:0007669"/>
    <property type="project" value="InterPro"/>
</dbReference>
<evidence type="ECO:0000256" key="7">
    <source>
        <dbReference type="ARBA" id="ARBA00023288"/>
    </source>
</evidence>
<dbReference type="InterPro" id="IPR038501">
    <property type="entry name" value="Spore_GerAC_C_sf"/>
</dbReference>
<keyword evidence="5" id="KW-0472">Membrane</keyword>
<keyword evidence="6" id="KW-0564">Palmitate</keyword>
<dbReference type="Gene3D" id="3.30.300.210">
    <property type="entry name" value="Nutrient germinant receptor protein C, domain 3"/>
    <property type="match status" value="1"/>
</dbReference>
<dbReference type="EMBL" id="QPJD01000016">
    <property type="protein sequence ID" value="RCW42518.1"/>
    <property type="molecule type" value="Genomic_DNA"/>
</dbReference>
<evidence type="ECO:0000256" key="6">
    <source>
        <dbReference type="ARBA" id="ARBA00023139"/>
    </source>
</evidence>